<dbReference type="InterPro" id="IPR033989">
    <property type="entry name" value="CD209-like_CTLD"/>
</dbReference>
<keyword evidence="1" id="KW-0430">Lectin</keyword>
<dbReference type="AlphaFoldDB" id="A0AAW2ANS1"/>
<dbReference type="Gene3D" id="3.10.100.10">
    <property type="entry name" value="Mannose-Binding Protein A, subunit A"/>
    <property type="match status" value="1"/>
</dbReference>
<evidence type="ECO:0000256" key="1">
    <source>
        <dbReference type="ARBA" id="ARBA00022734"/>
    </source>
</evidence>
<keyword evidence="2" id="KW-0472">Membrane</keyword>
<sequence length="368" mass="41732">MDHSEEYIKMEIESEPKKSFWRGHPCSSQTGILVLLGTVGMIIFMIMTFVIYSKQERNFSELKGWMNSHTSDLTSVKSDFQITGTDLEKKISELQNLVSNFSSYLNMSGSSNPMTNEVHEKKLSNIETLMADLGSSLSSLTSKQEENQQKLEHQQDLSHSEVKNAMDSLSFAVSALRSQLSVGSFMSAHAYSRTQQILADMSSSLMDMKSSMEGLRSLFQSVSYKLSLTNLFTPGCIESDWIPFSNSCYLFSSDSMNWTQAKDYCEKQGALLLKSEDSEKEWEFVTHLTKPFQYWIGLTDQTTGQWRWADDTPCTMDKVHWGPGQPDKWQGHREKGGEECAHITYSGTVNDNHCAIKMRFICKVSKDS</sequence>
<evidence type="ECO:0000313" key="5">
    <source>
        <dbReference type="Proteomes" id="UP001479290"/>
    </source>
</evidence>
<gene>
    <name evidence="4" type="ORF">ABG768_023405</name>
</gene>
<dbReference type="SUPFAM" id="SSF56436">
    <property type="entry name" value="C-type lectin-like"/>
    <property type="match status" value="1"/>
</dbReference>
<dbReference type="InterPro" id="IPR050111">
    <property type="entry name" value="C-type_lectin/snaclec_domain"/>
</dbReference>
<reference evidence="4 5" key="1">
    <citation type="submission" date="2024-05" db="EMBL/GenBank/DDBJ databases">
        <title>A high-quality chromosomal-level genome assembly of Topmouth culter (Culter alburnus).</title>
        <authorList>
            <person name="Zhao H."/>
        </authorList>
    </citation>
    <scope>NUCLEOTIDE SEQUENCE [LARGE SCALE GENOMIC DNA]</scope>
    <source>
        <strain evidence="4">CATC2023</strain>
        <tissue evidence="4">Muscle</tissue>
    </source>
</reference>
<dbReference type="SMART" id="SM00034">
    <property type="entry name" value="CLECT"/>
    <property type="match status" value="1"/>
</dbReference>
<evidence type="ECO:0000313" key="4">
    <source>
        <dbReference type="EMBL" id="KAK9975354.1"/>
    </source>
</evidence>
<dbReference type="PANTHER" id="PTHR22803">
    <property type="entry name" value="MANNOSE, PHOSPHOLIPASE, LECTIN RECEPTOR RELATED"/>
    <property type="match status" value="1"/>
</dbReference>
<protein>
    <recommendedName>
        <fullName evidence="3">C-type lectin domain-containing protein</fullName>
    </recommendedName>
</protein>
<feature type="transmembrane region" description="Helical" evidence="2">
    <location>
        <begin position="31"/>
        <end position="52"/>
    </location>
</feature>
<proteinExistence type="predicted"/>
<name>A0AAW2ANS1_CULAL</name>
<dbReference type="InterPro" id="IPR001304">
    <property type="entry name" value="C-type_lectin-like"/>
</dbReference>
<dbReference type="EMBL" id="JAWDJR010000005">
    <property type="protein sequence ID" value="KAK9975354.1"/>
    <property type="molecule type" value="Genomic_DNA"/>
</dbReference>
<keyword evidence="2" id="KW-1133">Transmembrane helix</keyword>
<dbReference type="InterPro" id="IPR016186">
    <property type="entry name" value="C-type_lectin-like/link_sf"/>
</dbReference>
<evidence type="ECO:0000256" key="2">
    <source>
        <dbReference type="SAM" id="Phobius"/>
    </source>
</evidence>
<dbReference type="PROSITE" id="PS50041">
    <property type="entry name" value="C_TYPE_LECTIN_2"/>
    <property type="match status" value="1"/>
</dbReference>
<dbReference type="Pfam" id="PF00059">
    <property type="entry name" value="Lectin_C"/>
    <property type="match status" value="1"/>
</dbReference>
<comment type="caution">
    <text evidence="4">The sequence shown here is derived from an EMBL/GenBank/DDBJ whole genome shotgun (WGS) entry which is preliminary data.</text>
</comment>
<keyword evidence="2" id="KW-0812">Transmembrane</keyword>
<dbReference type="InterPro" id="IPR016187">
    <property type="entry name" value="CTDL_fold"/>
</dbReference>
<organism evidence="4 5">
    <name type="scientific">Culter alburnus</name>
    <name type="common">Topmouth culter</name>
    <dbReference type="NCBI Taxonomy" id="194366"/>
    <lineage>
        <taxon>Eukaryota</taxon>
        <taxon>Metazoa</taxon>
        <taxon>Chordata</taxon>
        <taxon>Craniata</taxon>
        <taxon>Vertebrata</taxon>
        <taxon>Euteleostomi</taxon>
        <taxon>Actinopterygii</taxon>
        <taxon>Neopterygii</taxon>
        <taxon>Teleostei</taxon>
        <taxon>Ostariophysi</taxon>
        <taxon>Cypriniformes</taxon>
        <taxon>Xenocyprididae</taxon>
        <taxon>Xenocypridinae</taxon>
        <taxon>Culter</taxon>
    </lineage>
</organism>
<dbReference type="Proteomes" id="UP001479290">
    <property type="component" value="Unassembled WGS sequence"/>
</dbReference>
<dbReference type="CDD" id="cd03590">
    <property type="entry name" value="CLECT_DC-SIGN_like"/>
    <property type="match status" value="1"/>
</dbReference>
<evidence type="ECO:0000259" key="3">
    <source>
        <dbReference type="PROSITE" id="PS50041"/>
    </source>
</evidence>
<feature type="domain" description="C-type lectin" evidence="3">
    <location>
        <begin position="244"/>
        <end position="363"/>
    </location>
</feature>
<keyword evidence="5" id="KW-1185">Reference proteome</keyword>
<accession>A0AAW2ANS1</accession>
<dbReference type="GO" id="GO:0030246">
    <property type="term" value="F:carbohydrate binding"/>
    <property type="evidence" value="ECO:0007669"/>
    <property type="project" value="UniProtKB-KW"/>
</dbReference>